<dbReference type="Pfam" id="PF07714">
    <property type="entry name" value="PK_Tyr_Ser-Thr"/>
    <property type="match status" value="1"/>
</dbReference>
<dbReference type="InterPro" id="IPR011009">
    <property type="entry name" value="Kinase-like_dom_sf"/>
</dbReference>
<evidence type="ECO:0000259" key="1">
    <source>
        <dbReference type="PROSITE" id="PS50011"/>
    </source>
</evidence>
<proteinExistence type="predicted"/>
<dbReference type="PANTHER" id="PTHR44329">
    <property type="entry name" value="SERINE/THREONINE-PROTEIN KINASE TNNI3K-RELATED"/>
    <property type="match status" value="1"/>
</dbReference>
<organism evidence="2 3">
    <name type="scientific">Dendrothele bispora (strain CBS 962.96)</name>
    <dbReference type="NCBI Taxonomy" id="1314807"/>
    <lineage>
        <taxon>Eukaryota</taxon>
        <taxon>Fungi</taxon>
        <taxon>Dikarya</taxon>
        <taxon>Basidiomycota</taxon>
        <taxon>Agaricomycotina</taxon>
        <taxon>Agaricomycetes</taxon>
        <taxon>Agaricomycetidae</taxon>
        <taxon>Agaricales</taxon>
        <taxon>Agaricales incertae sedis</taxon>
        <taxon>Dendrothele</taxon>
    </lineage>
</organism>
<feature type="domain" description="Protein kinase" evidence="1">
    <location>
        <begin position="189"/>
        <end position="457"/>
    </location>
</feature>
<keyword evidence="3" id="KW-1185">Reference proteome</keyword>
<reference evidence="2 3" key="1">
    <citation type="journal article" date="2019" name="Nat. Ecol. Evol.">
        <title>Megaphylogeny resolves global patterns of mushroom evolution.</title>
        <authorList>
            <person name="Varga T."/>
            <person name="Krizsan K."/>
            <person name="Foldi C."/>
            <person name="Dima B."/>
            <person name="Sanchez-Garcia M."/>
            <person name="Sanchez-Ramirez S."/>
            <person name="Szollosi G.J."/>
            <person name="Szarkandi J.G."/>
            <person name="Papp V."/>
            <person name="Albert L."/>
            <person name="Andreopoulos W."/>
            <person name="Angelini C."/>
            <person name="Antonin V."/>
            <person name="Barry K.W."/>
            <person name="Bougher N.L."/>
            <person name="Buchanan P."/>
            <person name="Buyck B."/>
            <person name="Bense V."/>
            <person name="Catcheside P."/>
            <person name="Chovatia M."/>
            <person name="Cooper J."/>
            <person name="Damon W."/>
            <person name="Desjardin D."/>
            <person name="Finy P."/>
            <person name="Geml J."/>
            <person name="Haridas S."/>
            <person name="Hughes K."/>
            <person name="Justo A."/>
            <person name="Karasinski D."/>
            <person name="Kautmanova I."/>
            <person name="Kiss B."/>
            <person name="Kocsube S."/>
            <person name="Kotiranta H."/>
            <person name="LaButti K.M."/>
            <person name="Lechner B.E."/>
            <person name="Liimatainen K."/>
            <person name="Lipzen A."/>
            <person name="Lukacs Z."/>
            <person name="Mihaltcheva S."/>
            <person name="Morgado L.N."/>
            <person name="Niskanen T."/>
            <person name="Noordeloos M.E."/>
            <person name="Ohm R.A."/>
            <person name="Ortiz-Santana B."/>
            <person name="Ovrebo C."/>
            <person name="Racz N."/>
            <person name="Riley R."/>
            <person name="Savchenko A."/>
            <person name="Shiryaev A."/>
            <person name="Soop K."/>
            <person name="Spirin V."/>
            <person name="Szebenyi C."/>
            <person name="Tomsovsky M."/>
            <person name="Tulloss R.E."/>
            <person name="Uehling J."/>
            <person name="Grigoriev I.V."/>
            <person name="Vagvolgyi C."/>
            <person name="Papp T."/>
            <person name="Martin F.M."/>
            <person name="Miettinen O."/>
            <person name="Hibbett D.S."/>
            <person name="Nagy L.G."/>
        </authorList>
    </citation>
    <scope>NUCLEOTIDE SEQUENCE [LARGE SCALE GENOMIC DNA]</scope>
    <source>
        <strain evidence="2 3">CBS 962.96</strain>
    </source>
</reference>
<dbReference type="Proteomes" id="UP000297245">
    <property type="component" value="Unassembled WGS sequence"/>
</dbReference>
<dbReference type="GO" id="GO:0004674">
    <property type="term" value="F:protein serine/threonine kinase activity"/>
    <property type="evidence" value="ECO:0007669"/>
    <property type="project" value="TreeGrafter"/>
</dbReference>
<gene>
    <name evidence="2" type="ORF">K435DRAFT_731786</name>
</gene>
<dbReference type="PROSITE" id="PS00109">
    <property type="entry name" value="PROTEIN_KINASE_TYR"/>
    <property type="match status" value="1"/>
</dbReference>
<dbReference type="Gene3D" id="2.30.29.30">
    <property type="entry name" value="Pleckstrin-homology domain (PH domain)/Phosphotyrosine-binding domain (PTB)"/>
    <property type="match status" value="1"/>
</dbReference>
<protein>
    <submittedName>
        <fullName evidence="2">Kinase-like protein</fullName>
    </submittedName>
</protein>
<dbReference type="InterPro" id="IPR051681">
    <property type="entry name" value="Ser/Thr_Kinases-Pseudokinases"/>
</dbReference>
<accession>A0A4S8LC44</accession>
<dbReference type="AlphaFoldDB" id="A0A4S8LC44"/>
<dbReference type="InterPro" id="IPR001245">
    <property type="entry name" value="Ser-Thr/Tyr_kinase_cat_dom"/>
</dbReference>
<evidence type="ECO:0000313" key="2">
    <source>
        <dbReference type="EMBL" id="THU86153.1"/>
    </source>
</evidence>
<keyword evidence="2" id="KW-0418">Kinase</keyword>
<sequence length="631" mass="71843">MDAVEASFAKTFAKADITESLCKPVLEWWNGSINAHTLISRLGRTQPELRKKPHLFQDLSPVLELKGSKCVIIVTPDQQEVHFAICFEDFWESKLQGEVIPISSIAKRQPCDIRTTVDLRVALDESPVRKIVSEIDSIWAPSIMQLLQYELDDPDTEGDYWRKCFKLMHALEKGHRVLPPSLYLHDIVKEGNFALRGGGFADIWKGFLGEEIVCLKVLRTFVENDLDTRDKIISDFRREALLWRQLNHPNLLAFLGVNTELFAPGFCLVSPWMANGDVISYLKTHPQMDKLCAMTEVAAGLAYLHSLQPSIVHGDIRGANILVTDDLRCCLADFGLSISLETQMMATTTGKMKGCFRWLAPECLDPSSYTASERNNRPSRDIYAFGCTVLEIITGAPPFADKKMDGAVLLDVIRGIRPDRPDDFDMDSPDEVWRLVTRCWAQKPEQRPYSSEVHSELQRLYDARSCQEVHDTLSRSESKVALDNLKKKVLNWKGLDVDSLGELALHDVVMVSEGHWCRTFYVYVFEEVILFFRRRTLHRRAPLVLQSKVILSVVKDVGPDLPAYSISSLANEYFPAHVRCSGGGEFTLWLKTDGQRFEWVDRFRSLVSVKKSRRSWSETESFLYIDEVGEE</sequence>
<dbReference type="InterPro" id="IPR000719">
    <property type="entry name" value="Prot_kinase_dom"/>
</dbReference>
<dbReference type="EMBL" id="ML179510">
    <property type="protein sequence ID" value="THU86153.1"/>
    <property type="molecule type" value="Genomic_DNA"/>
</dbReference>
<dbReference type="InterPro" id="IPR008266">
    <property type="entry name" value="Tyr_kinase_AS"/>
</dbReference>
<dbReference type="Gene3D" id="1.10.510.10">
    <property type="entry name" value="Transferase(Phosphotransferase) domain 1"/>
    <property type="match status" value="1"/>
</dbReference>
<name>A0A4S8LC44_DENBC</name>
<dbReference type="SUPFAM" id="SSF56112">
    <property type="entry name" value="Protein kinase-like (PK-like)"/>
    <property type="match status" value="1"/>
</dbReference>
<dbReference type="InterPro" id="IPR011993">
    <property type="entry name" value="PH-like_dom_sf"/>
</dbReference>
<keyword evidence="2" id="KW-0808">Transferase</keyword>
<evidence type="ECO:0000313" key="3">
    <source>
        <dbReference type="Proteomes" id="UP000297245"/>
    </source>
</evidence>
<dbReference type="PROSITE" id="PS50011">
    <property type="entry name" value="PROTEIN_KINASE_DOM"/>
    <property type="match status" value="1"/>
</dbReference>
<dbReference type="OrthoDB" id="3248549at2759"/>
<dbReference type="PANTHER" id="PTHR44329:SF214">
    <property type="entry name" value="PROTEIN KINASE DOMAIN-CONTAINING PROTEIN"/>
    <property type="match status" value="1"/>
</dbReference>
<dbReference type="GO" id="GO:0005524">
    <property type="term" value="F:ATP binding"/>
    <property type="evidence" value="ECO:0007669"/>
    <property type="project" value="InterPro"/>
</dbReference>